<feature type="region of interest" description="Disordered" evidence="1">
    <location>
        <begin position="37"/>
        <end position="130"/>
    </location>
</feature>
<feature type="compositionally biased region" description="Basic and acidic residues" evidence="1">
    <location>
        <begin position="172"/>
        <end position="202"/>
    </location>
</feature>
<evidence type="ECO:0000313" key="3">
    <source>
        <dbReference type="Proteomes" id="UP000186817"/>
    </source>
</evidence>
<protein>
    <submittedName>
        <fullName evidence="2">Uncharacterized protein</fullName>
    </submittedName>
</protein>
<comment type="caution">
    <text evidence="2">The sequence shown here is derived from an EMBL/GenBank/DDBJ whole genome shotgun (WGS) entry which is preliminary data.</text>
</comment>
<dbReference type="EMBL" id="LSRX01000381">
    <property type="protein sequence ID" value="OLP98929.1"/>
    <property type="molecule type" value="Genomic_DNA"/>
</dbReference>
<dbReference type="Proteomes" id="UP000186817">
    <property type="component" value="Unassembled WGS sequence"/>
</dbReference>
<name>A0A1Q9DUS8_SYMMI</name>
<feature type="compositionally biased region" description="Basic and acidic residues" evidence="1">
    <location>
        <begin position="112"/>
        <end position="130"/>
    </location>
</feature>
<sequence length="283" mass="33548">MHEISDGHVSFDVNVVFIKVQRAIPKLRCSIFRFRKKRKEPTKEETGKPGEGQRKTTRDEEKTEKKRQGEGEEAEEGTTGEEGEEGATGEEKKREERKKREQKQTKKKTRTRQKEEGNGKDQKDMIERDRWSDLGSRCIRIALNNQEQIVNFMRPSKTPGLMWNPQFRTPKRSTDPGRETKEKEGKGSHKEKGRREKEENAKRRTRKRGLRARRQATEQTKKQGRRGKERGQEREKHNREGRARERQEKEKEKEKRTTGPEHGNAGNEQKRGKKRWVRRECFF</sequence>
<feature type="compositionally biased region" description="Basic and acidic residues" evidence="1">
    <location>
        <begin position="41"/>
        <end position="70"/>
    </location>
</feature>
<feature type="compositionally biased region" description="Basic and acidic residues" evidence="1">
    <location>
        <begin position="89"/>
        <end position="104"/>
    </location>
</feature>
<feature type="compositionally biased region" description="Acidic residues" evidence="1">
    <location>
        <begin position="71"/>
        <end position="88"/>
    </location>
</feature>
<reference evidence="2 3" key="1">
    <citation type="submission" date="2016-02" db="EMBL/GenBank/DDBJ databases">
        <title>Genome analysis of coral dinoflagellate symbionts highlights evolutionary adaptations to a symbiotic lifestyle.</title>
        <authorList>
            <person name="Aranda M."/>
            <person name="Li Y."/>
            <person name="Liew Y.J."/>
            <person name="Baumgarten S."/>
            <person name="Simakov O."/>
            <person name="Wilson M."/>
            <person name="Piel J."/>
            <person name="Ashoor H."/>
            <person name="Bougouffa S."/>
            <person name="Bajic V.B."/>
            <person name="Ryu T."/>
            <person name="Ravasi T."/>
            <person name="Bayer T."/>
            <person name="Micklem G."/>
            <person name="Kim H."/>
            <person name="Bhak J."/>
            <person name="Lajeunesse T.C."/>
            <person name="Voolstra C.R."/>
        </authorList>
    </citation>
    <scope>NUCLEOTIDE SEQUENCE [LARGE SCALE GENOMIC DNA]</scope>
    <source>
        <strain evidence="2 3">CCMP2467</strain>
    </source>
</reference>
<keyword evidence="3" id="KW-1185">Reference proteome</keyword>
<evidence type="ECO:0000313" key="2">
    <source>
        <dbReference type="EMBL" id="OLP98929.1"/>
    </source>
</evidence>
<proteinExistence type="predicted"/>
<organism evidence="2 3">
    <name type="scientific">Symbiodinium microadriaticum</name>
    <name type="common">Dinoflagellate</name>
    <name type="synonym">Zooxanthella microadriatica</name>
    <dbReference type="NCBI Taxonomy" id="2951"/>
    <lineage>
        <taxon>Eukaryota</taxon>
        <taxon>Sar</taxon>
        <taxon>Alveolata</taxon>
        <taxon>Dinophyceae</taxon>
        <taxon>Suessiales</taxon>
        <taxon>Symbiodiniaceae</taxon>
        <taxon>Symbiodinium</taxon>
    </lineage>
</organism>
<gene>
    <name evidence="2" type="ORF">AK812_SmicGene18575</name>
</gene>
<dbReference type="AlphaFoldDB" id="A0A1Q9DUS8"/>
<feature type="compositionally biased region" description="Basic residues" evidence="1">
    <location>
        <begin position="203"/>
        <end position="214"/>
    </location>
</feature>
<feature type="compositionally biased region" description="Basic and acidic residues" evidence="1">
    <location>
        <begin position="229"/>
        <end position="259"/>
    </location>
</feature>
<evidence type="ECO:0000256" key="1">
    <source>
        <dbReference type="SAM" id="MobiDB-lite"/>
    </source>
</evidence>
<feature type="region of interest" description="Disordered" evidence="1">
    <location>
        <begin position="156"/>
        <end position="283"/>
    </location>
</feature>
<accession>A0A1Q9DUS8</accession>